<dbReference type="PANTHER" id="PTHR48111">
    <property type="entry name" value="REGULATOR OF RPOS"/>
    <property type="match status" value="1"/>
</dbReference>
<accession>A0A8H2JLG0</accession>
<evidence type="ECO:0000256" key="1">
    <source>
        <dbReference type="ARBA" id="ARBA00022553"/>
    </source>
</evidence>
<dbReference type="Gene3D" id="1.10.10.10">
    <property type="entry name" value="Winged helix-like DNA-binding domain superfamily/Winged helix DNA-binding domain"/>
    <property type="match status" value="1"/>
</dbReference>
<dbReference type="GO" id="GO:0006355">
    <property type="term" value="P:regulation of DNA-templated transcription"/>
    <property type="evidence" value="ECO:0007669"/>
    <property type="project" value="InterPro"/>
</dbReference>
<feature type="modified residue" description="4-aspartylphosphate" evidence="6">
    <location>
        <position position="51"/>
    </location>
</feature>
<comment type="caution">
    <text evidence="10">The sequence shown here is derived from an EMBL/GenBank/DDBJ whole genome shotgun (WGS) entry which is preliminary data.</text>
</comment>
<dbReference type="CDD" id="cd00383">
    <property type="entry name" value="trans_reg_C"/>
    <property type="match status" value="1"/>
</dbReference>
<gene>
    <name evidence="10" type="ORF">FCS21_09710</name>
</gene>
<sequence>MNILLVEDSIKLRRSLRIGLTGAGFTVDETGDGAEALSMAISEDYDIIILDLMLPSVDGMEILKTLRRLKKQSKVLILSAKDQVNDRIEGLLNGADDYMTKPFSFDELHARLITLTRRGGLTVEDDCIMLNGYCIDLQLKRFLFNAAEVELTPTEYKIIECLFVNKNRVVSIEKISEFIVGRYDAIAKNSLEAHLSSIRKKVKSLSEPLPIKNKRGFGYIAAER</sequence>
<dbReference type="GO" id="GO:0000976">
    <property type="term" value="F:transcription cis-regulatory region binding"/>
    <property type="evidence" value="ECO:0007669"/>
    <property type="project" value="TreeGrafter"/>
</dbReference>
<dbReference type="EMBL" id="SZVP01000008">
    <property type="protein sequence ID" value="TMM45041.1"/>
    <property type="molecule type" value="Genomic_DNA"/>
</dbReference>
<dbReference type="InterPro" id="IPR001867">
    <property type="entry name" value="OmpR/PhoB-type_DNA-bd"/>
</dbReference>
<name>A0A8H2JLG0_9GAMM</name>
<dbReference type="InterPro" id="IPR001789">
    <property type="entry name" value="Sig_transdc_resp-reg_receiver"/>
</dbReference>
<evidence type="ECO:0000256" key="3">
    <source>
        <dbReference type="ARBA" id="ARBA00023015"/>
    </source>
</evidence>
<dbReference type="GO" id="GO:0005829">
    <property type="term" value="C:cytosol"/>
    <property type="evidence" value="ECO:0007669"/>
    <property type="project" value="TreeGrafter"/>
</dbReference>
<dbReference type="PROSITE" id="PS51755">
    <property type="entry name" value="OMPR_PHOB"/>
    <property type="match status" value="1"/>
</dbReference>
<keyword evidence="11" id="KW-1185">Reference proteome</keyword>
<dbReference type="SUPFAM" id="SSF52172">
    <property type="entry name" value="CheY-like"/>
    <property type="match status" value="1"/>
</dbReference>
<evidence type="ECO:0000256" key="2">
    <source>
        <dbReference type="ARBA" id="ARBA00023012"/>
    </source>
</evidence>
<dbReference type="Pfam" id="PF00486">
    <property type="entry name" value="Trans_reg_C"/>
    <property type="match status" value="1"/>
</dbReference>
<proteinExistence type="predicted"/>
<keyword evidence="3" id="KW-0805">Transcription regulation</keyword>
<dbReference type="InterPro" id="IPR011006">
    <property type="entry name" value="CheY-like_superfamily"/>
</dbReference>
<dbReference type="Proteomes" id="UP000307702">
    <property type="component" value="Unassembled WGS sequence"/>
</dbReference>
<dbReference type="AlphaFoldDB" id="A0A8H2JLG0"/>
<dbReference type="RefSeq" id="WP_138622844.1">
    <property type="nucleotide sequence ID" value="NZ_SZVP01000008.1"/>
</dbReference>
<evidence type="ECO:0000313" key="11">
    <source>
        <dbReference type="Proteomes" id="UP000307702"/>
    </source>
</evidence>
<dbReference type="SMART" id="SM00448">
    <property type="entry name" value="REC"/>
    <property type="match status" value="1"/>
</dbReference>
<dbReference type="GO" id="GO:0000156">
    <property type="term" value="F:phosphorelay response regulator activity"/>
    <property type="evidence" value="ECO:0007669"/>
    <property type="project" value="TreeGrafter"/>
</dbReference>
<evidence type="ECO:0000259" key="8">
    <source>
        <dbReference type="PROSITE" id="PS50110"/>
    </source>
</evidence>
<evidence type="ECO:0000313" key="10">
    <source>
        <dbReference type="EMBL" id="TMM45041.1"/>
    </source>
</evidence>
<dbReference type="OrthoDB" id="9802426at2"/>
<protein>
    <submittedName>
        <fullName evidence="10">Response regulator transcription factor</fullName>
    </submittedName>
</protein>
<evidence type="ECO:0000256" key="6">
    <source>
        <dbReference type="PROSITE-ProRule" id="PRU00169"/>
    </source>
</evidence>
<dbReference type="GO" id="GO:0032993">
    <property type="term" value="C:protein-DNA complex"/>
    <property type="evidence" value="ECO:0007669"/>
    <property type="project" value="TreeGrafter"/>
</dbReference>
<evidence type="ECO:0000256" key="7">
    <source>
        <dbReference type="PROSITE-ProRule" id="PRU01091"/>
    </source>
</evidence>
<dbReference type="PANTHER" id="PTHR48111:SF1">
    <property type="entry name" value="TWO-COMPONENT RESPONSE REGULATOR ORR33"/>
    <property type="match status" value="1"/>
</dbReference>
<feature type="DNA-binding region" description="OmpR/PhoB-type" evidence="7">
    <location>
        <begin position="125"/>
        <end position="223"/>
    </location>
</feature>
<dbReference type="Pfam" id="PF00072">
    <property type="entry name" value="Response_reg"/>
    <property type="match status" value="1"/>
</dbReference>
<evidence type="ECO:0000256" key="5">
    <source>
        <dbReference type="ARBA" id="ARBA00023163"/>
    </source>
</evidence>
<dbReference type="InterPro" id="IPR036388">
    <property type="entry name" value="WH-like_DNA-bd_sf"/>
</dbReference>
<keyword evidence="5" id="KW-0804">Transcription</keyword>
<feature type="domain" description="OmpR/PhoB-type" evidence="9">
    <location>
        <begin position="125"/>
        <end position="223"/>
    </location>
</feature>
<organism evidence="10 11">
    <name type="scientific">Colwellia ponticola</name>
    <dbReference type="NCBI Taxonomy" id="2304625"/>
    <lineage>
        <taxon>Bacteria</taxon>
        <taxon>Pseudomonadati</taxon>
        <taxon>Pseudomonadota</taxon>
        <taxon>Gammaproteobacteria</taxon>
        <taxon>Alteromonadales</taxon>
        <taxon>Colwelliaceae</taxon>
        <taxon>Colwellia</taxon>
    </lineage>
</organism>
<dbReference type="InterPro" id="IPR039420">
    <property type="entry name" value="WalR-like"/>
</dbReference>
<evidence type="ECO:0000256" key="4">
    <source>
        <dbReference type="ARBA" id="ARBA00023125"/>
    </source>
</evidence>
<feature type="domain" description="Response regulatory" evidence="8">
    <location>
        <begin position="2"/>
        <end position="116"/>
    </location>
</feature>
<reference evidence="10 11" key="1">
    <citation type="submission" date="2019-05" db="EMBL/GenBank/DDBJ databases">
        <title>Colwellia ponticola sp. nov., isolated from seawater.</title>
        <authorList>
            <person name="Yoon J.-H."/>
        </authorList>
    </citation>
    <scope>NUCLEOTIDE SEQUENCE [LARGE SCALE GENOMIC DNA]</scope>
    <source>
        <strain evidence="10 11">OISW-25</strain>
    </source>
</reference>
<dbReference type="SUPFAM" id="SSF46894">
    <property type="entry name" value="C-terminal effector domain of the bipartite response regulators"/>
    <property type="match status" value="1"/>
</dbReference>
<dbReference type="Gene3D" id="3.40.50.2300">
    <property type="match status" value="1"/>
</dbReference>
<keyword evidence="2" id="KW-0902">Two-component regulatory system</keyword>
<keyword evidence="4 7" id="KW-0238">DNA-binding</keyword>
<dbReference type="InterPro" id="IPR016032">
    <property type="entry name" value="Sig_transdc_resp-reg_C-effctor"/>
</dbReference>
<dbReference type="SMART" id="SM00862">
    <property type="entry name" value="Trans_reg_C"/>
    <property type="match status" value="1"/>
</dbReference>
<evidence type="ECO:0000259" key="9">
    <source>
        <dbReference type="PROSITE" id="PS51755"/>
    </source>
</evidence>
<keyword evidence="1 6" id="KW-0597">Phosphoprotein</keyword>
<dbReference type="PROSITE" id="PS50110">
    <property type="entry name" value="RESPONSE_REGULATORY"/>
    <property type="match status" value="1"/>
</dbReference>